<dbReference type="PROSITE" id="PS51257">
    <property type="entry name" value="PROKAR_LIPOPROTEIN"/>
    <property type="match status" value="1"/>
</dbReference>
<feature type="compositionally biased region" description="Pro residues" evidence="1">
    <location>
        <begin position="289"/>
        <end position="304"/>
    </location>
</feature>
<accession>A0ABP9A524</accession>
<evidence type="ECO:0000313" key="4">
    <source>
        <dbReference type="Proteomes" id="UP001501147"/>
    </source>
</evidence>
<keyword evidence="4" id="KW-1185">Reference proteome</keyword>
<proteinExistence type="predicted"/>
<evidence type="ECO:0008006" key="5">
    <source>
        <dbReference type="Google" id="ProtNLM"/>
    </source>
</evidence>
<feature type="compositionally biased region" description="Gly residues" evidence="1">
    <location>
        <begin position="309"/>
        <end position="327"/>
    </location>
</feature>
<feature type="region of interest" description="Disordered" evidence="1">
    <location>
        <begin position="266"/>
        <end position="343"/>
    </location>
</feature>
<keyword evidence="2" id="KW-0732">Signal</keyword>
<gene>
    <name evidence="3" type="ORF">GCM10023329_23180</name>
</gene>
<feature type="signal peptide" evidence="2">
    <location>
        <begin position="1"/>
        <end position="22"/>
    </location>
</feature>
<evidence type="ECO:0000313" key="3">
    <source>
        <dbReference type="EMBL" id="GAA4774267.1"/>
    </source>
</evidence>
<name>A0ABP9A524_9ACTN</name>
<dbReference type="EMBL" id="BAABJV010000004">
    <property type="protein sequence ID" value="GAA4774267.1"/>
    <property type="molecule type" value="Genomic_DNA"/>
</dbReference>
<sequence>MVATRKALALAVACIGTATALAGCSGGDARAGAAGGRKEPVAATGGATSGPFRGLTADRIADRALTTTRQAGALRMKGGVRSEGEAVTVDLAMDDRDNCTGHLGVRGGRADLRRLSSVLYIKGDAAFWRASMGERAQTAPGGGGETLVELMKDRWIRMPPGAVEGMRGVCDLDETVARLDEDRRERPGMTLGEETEIDGVPAVALVRRTGYETTTAYVATEGRPYLLRVVKAGGDEPGTLTFSGFDRPVEVSAPPAGEIVDLEELGGADPFDAGPSGEATEDPGEDPGSTPPPESDPAPDPDPYPSSDGGTGEDPGIPGDTGTGPDTGTGFEAATRPGGASVS</sequence>
<organism evidence="3 4">
    <name type="scientific">Streptomyces sanyensis</name>
    <dbReference type="NCBI Taxonomy" id="568869"/>
    <lineage>
        <taxon>Bacteria</taxon>
        <taxon>Bacillati</taxon>
        <taxon>Actinomycetota</taxon>
        <taxon>Actinomycetes</taxon>
        <taxon>Kitasatosporales</taxon>
        <taxon>Streptomycetaceae</taxon>
        <taxon>Streptomyces</taxon>
    </lineage>
</organism>
<feature type="chain" id="PRO_5045157118" description="Lipoprotein" evidence="2">
    <location>
        <begin position="23"/>
        <end position="343"/>
    </location>
</feature>
<reference evidence="4" key="1">
    <citation type="journal article" date="2019" name="Int. J. Syst. Evol. Microbiol.">
        <title>The Global Catalogue of Microorganisms (GCM) 10K type strain sequencing project: providing services to taxonomists for standard genome sequencing and annotation.</title>
        <authorList>
            <consortium name="The Broad Institute Genomics Platform"/>
            <consortium name="The Broad Institute Genome Sequencing Center for Infectious Disease"/>
            <person name="Wu L."/>
            <person name="Ma J."/>
        </authorList>
    </citation>
    <scope>NUCLEOTIDE SEQUENCE [LARGE SCALE GENOMIC DNA]</scope>
    <source>
        <strain evidence="4">JCM 18324</strain>
    </source>
</reference>
<protein>
    <recommendedName>
        <fullName evidence="5">Lipoprotein</fullName>
    </recommendedName>
</protein>
<comment type="caution">
    <text evidence="3">The sequence shown here is derived from an EMBL/GenBank/DDBJ whole genome shotgun (WGS) entry which is preliminary data.</text>
</comment>
<dbReference type="Proteomes" id="UP001501147">
    <property type="component" value="Unassembled WGS sequence"/>
</dbReference>
<evidence type="ECO:0000256" key="2">
    <source>
        <dbReference type="SAM" id="SignalP"/>
    </source>
</evidence>
<dbReference type="RefSeq" id="WP_345612842.1">
    <property type="nucleotide sequence ID" value="NZ_BAABJV010000004.1"/>
</dbReference>
<evidence type="ECO:0000256" key="1">
    <source>
        <dbReference type="SAM" id="MobiDB-lite"/>
    </source>
</evidence>